<dbReference type="Gene3D" id="2.40.30.10">
    <property type="entry name" value="Translation factors"/>
    <property type="match status" value="1"/>
</dbReference>
<dbReference type="GO" id="GO:0000049">
    <property type="term" value="F:tRNA binding"/>
    <property type="evidence" value="ECO:0007669"/>
    <property type="project" value="UniProtKB-KW"/>
</dbReference>
<comment type="catalytic activity">
    <reaction evidence="11">
        <text>5-taurinomethyluridine(34) in tRNA + S-sulfanyl-L-cysteinyl-[protein] + AH2 + ATP = 5-taurinomethyl-2-thiouridine(34) in tRNA + L-cysteinyl-[protein] + A + AMP + diphosphate + H(+)</text>
        <dbReference type="Rhea" id="RHEA:47040"/>
        <dbReference type="Rhea" id="RHEA-COMP:10131"/>
        <dbReference type="Rhea" id="RHEA-COMP:11726"/>
        <dbReference type="Rhea" id="RHEA-COMP:11732"/>
        <dbReference type="Rhea" id="RHEA-COMP:11733"/>
        <dbReference type="ChEBI" id="CHEBI:13193"/>
        <dbReference type="ChEBI" id="CHEBI:15378"/>
        <dbReference type="ChEBI" id="CHEBI:17499"/>
        <dbReference type="ChEBI" id="CHEBI:29950"/>
        <dbReference type="ChEBI" id="CHEBI:30616"/>
        <dbReference type="ChEBI" id="CHEBI:33019"/>
        <dbReference type="ChEBI" id="CHEBI:61963"/>
        <dbReference type="ChEBI" id="CHEBI:87171"/>
        <dbReference type="ChEBI" id="CHEBI:87172"/>
        <dbReference type="ChEBI" id="CHEBI:456215"/>
        <dbReference type="EC" id="2.8.1.14"/>
    </reaction>
</comment>
<accession>A0A060T1T4</accession>
<dbReference type="InterPro" id="IPR014729">
    <property type="entry name" value="Rossmann-like_a/b/a_fold"/>
</dbReference>
<keyword evidence="10" id="KW-1015">Disulfide bond</keyword>
<dbReference type="PANTHER" id="PTHR11933">
    <property type="entry name" value="TRNA 5-METHYLAMINOMETHYL-2-THIOURIDYLATE -METHYLTRANSFERASE"/>
    <property type="match status" value="1"/>
</dbReference>
<evidence type="ECO:0000256" key="3">
    <source>
        <dbReference type="ARBA" id="ARBA00011953"/>
    </source>
</evidence>
<comment type="similarity">
    <text evidence="2">Belongs to the MnmA/TRMU family.</text>
</comment>
<evidence type="ECO:0000256" key="2">
    <source>
        <dbReference type="ARBA" id="ARBA00006191"/>
    </source>
</evidence>
<feature type="domain" description="tRNA-specific 2-thiouridylase MnmA-like C-terminal" evidence="12">
    <location>
        <begin position="344"/>
        <end position="418"/>
    </location>
</feature>
<dbReference type="GO" id="GO:0002143">
    <property type="term" value="P:tRNA wobble position uridine thiolation"/>
    <property type="evidence" value="ECO:0007669"/>
    <property type="project" value="TreeGrafter"/>
</dbReference>
<keyword evidence="8" id="KW-0067">ATP-binding</keyword>
<dbReference type="InterPro" id="IPR004506">
    <property type="entry name" value="MnmA-like"/>
</dbReference>
<comment type="function">
    <text evidence="1">Catalyzes the 2-thiolation of uridine at the wobble position (U34) of mitochondrial tRNA(Lys), tRNA(Glu) and tRNA(Gln). Required for the formation of 5-taurinomethyl-2-thiouridine (tm5s2U) of mitochondrial tRNA(Lys), tRNA(Glu), and tRNA(Gln) at the wobble position. ATP is required to activate the C2 atom of the wobble base.</text>
</comment>
<dbReference type="PhylomeDB" id="A0A060T1T4"/>
<dbReference type="FunFam" id="2.30.30.280:FF:000001">
    <property type="entry name" value="tRNA-specific 2-thiouridylase MnmA"/>
    <property type="match status" value="1"/>
</dbReference>
<dbReference type="NCBIfam" id="TIGR00420">
    <property type="entry name" value="trmU"/>
    <property type="match status" value="1"/>
</dbReference>
<dbReference type="SUPFAM" id="SSF52402">
    <property type="entry name" value="Adenine nucleotide alpha hydrolases-like"/>
    <property type="match status" value="1"/>
</dbReference>
<evidence type="ECO:0000256" key="7">
    <source>
        <dbReference type="ARBA" id="ARBA00022741"/>
    </source>
</evidence>
<name>A0A060T1T4_BLAAD</name>
<protein>
    <recommendedName>
        <fullName evidence="3">tRNA-5-taurinomethyluridine 2-sulfurtransferase</fullName>
        <ecNumber evidence="3">2.8.1.14</ecNumber>
    </recommendedName>
</protein>
<evidence type="ECO:0000256" key="8">
    <source>
        <dbReference type="ARBA" id="ARBA00022840"/>
    </source>
</evidence>
<gene>
    <name evidence="14" type="ORF">GNLVRS02_ARAD1C18722g</name>
</gene>
<dbReference type="GO" id="GO:0005739">
    <property type="term" value="C:mitochondrion"/>
    <property type="evidence" value="ECO:0007669"/>
    <property type="project" value="TreeGrafter"/>
</dbReference>
<dbReference type="GO" id="GO:0016783">
    <property type="term" value="F:sulfurtransferase activity"/>
    <property type="evidence" value="ECO:0007669"/>
    <property type="project" value="InterPro"/>
</dbReference>
<sequence length="425" mass="47380">MHRFGVMRGVTGGARAGGLWSCLGNVCRTVRSYRSGQAGRSFSSGFARSVRDPEVGDEDHVFVAMSSGVDSSTVAAMMAEQYPGRVSGVYMANWSSTAKCTEADWNDVQRICKFVGIGCERVNLERDYWTEVFEPMIRMYRQGLTPNPDVGCNRHVKFGALFDYLQGKNLSKRWWLATGHYARLGRDEDNGEHWLMRPVRNPAKDQSYYLSSIDPKTLERVLFPLAPYTKPEVRGLAQRYGLHTASKPDSQGLCFVSQNHNNFRNFLAEYLEPSPGDIVTEDGKVVGKHNGIWHATIGQRSSVSMPQADPNYRGVWYVSDKDPVTNRITIVRGVDNPSLYSQSATCDQFDWLCSDPSTVISEGGLTAQYRSLQDPVPVEHIDTTNGVKVKFATKCRAIAPGQYLVLYHGDRVIGSGMISVNSHHD</sequence>
<dbReference type="NCBIfam" id="NF001138">
    <property type="entry name" value="PRK00143.1"/>
    <property type="match status" value="1"/>
</dbReference>
<evidence type="ECO:0000256" key="5">
    <source>
        <dbReference type="ARBA" id="ARBA00022679"/>
    </source>
</evidence>
<evidence type="ECO:0000259" key="13">
    <source>
        <dbReference type="Pfam" id="PF20259"/>
    </source>
</evidence>
<dbReference type="InterPro" id="IPR046885">
    <property type="entry name" value="MnmA-like_C"/>
</dbReference>
<dbReference type="Gene3D" id="2.30.30.280">
    <property type="entry name" value="Adenine nucleotide alpha hydrolases-like domains"/>
    <property type="match status" value="1"/>
</dbReference>
<feature type="domain" description="tRNA-specific 2-thiouridylase MnmA-like central" evidence="13">
    <location>
        <begin position="264"/>
        <end position="332"/>
    </location>
</feature>
<evidence type="ECO:0000313" key="14">
    <source>
        <dbReference type="EMBL" id="CDP34709.1"/>
    </source>
</evidence>
<evidence type="ECO:0000256" key="9">
    <source>
        <dbReference type="ARBA" id="ARBA00022884"/>
    </source>
</evidence>
<evidence type="ECO:0000256" key="1">
    <source>
        <dbReference type="ARBA" id="ARBA00003986"/>
    </source>
</evidence>
<keyword evidence="5" id="KW-0808">Transferase</keyword>
<dbReference type="PANTHER" id="PTHR11933:SF5">
    <property type="entry name" value="MITOCHONDRIAL TRNA-SPECIFIC 2-THIOURIDYLASE 1"/>
    <property type="match status" value="1"/>
</dbReference>
<dbReference type="GO" id="GO:0005524">
    <property type="term" value="F:ATP binding"/>
    <property type="evidence" value="ECO:0007669"/>
    <property type="project" value="UniProtKB-KW"/>
</dbReference>
<organism evidence="14">
    <name type="scientific">Blastobotrys adeninivorans</name>
    <name type="common">Yeast</name>
    <name type="synonym">Arxula adeninivorans</name>
    <dbReference type="NCBI Taxonomy" id="409370"/>
    <lineage>
        <taxon>Eukaryota</taxon>
        <taxon>Fungi</taxon>
        <taxon>Dikarya</taxon>
        <taxon>Ascomycota</taxon>
        <taxon>Saccharomycotina</taxon>
        <taxon>Dipodascomycetes</taxon>
        <taxon>Dipodascales</taxon>
        <taxon>Trichomonascaceae</taxon>
        <taxon>Blastobotrys</taxon>
    </lineage>
</organism>
<keyword evidence="9" id="KW-0694">RNA-binding</keyword>
<reference evidence="14" key="2">
    <citation type="submission" date="2014-06" db="EMBL/GenBank/DDBJ databases">
        <title>The complete genome of Blastobotrys (Arxula) adeninivorans LS3 - a yeast of biotechnological interest.</title>
        <authorList>
            <person name="Kunze G."/>
            <person name="Gaillardin C."/>
            <person name="Czernicka M."/>
            <person name="Durrens P."/>
            <person name="Martin T."/>
            <person name="Boer E."/>
            <person name="Gabaldon T."/>
            <person name="Cruz J."/>
            <person name="Talla E."/>
            <person name="Marck C."/>
            <person name="Goffeau A."/>
            <person name="Barbe V."/>
            <person name="Baret P."/>
            <person name="Baronian K."/>
            <person name="Beier S."/>
            <person name="Bleykasten C."/>
            <person name="Bode R."/>
            <person name="Casaregola S."/>
            <person name="Despons L."/>
            <person name="Fairhead C."/>
            <person name="Giersberg M."/>
            <person name="Gierski P."/>
            <person name="Hahnel U."/>
            <person name="Hartmann A."/>
            <person name="Jankowska D."/>
            <person name="Jubin C."/>
            <person name="Jung P."/>
            <person name="Lafontaine I."/>
            <person name="Leh-Louis V."/>
            <person name="Lemaire M."/>
            <person name="Marcet-Houben M."/>
            <person name="Mascher M."/>
            <person name="Morel G."/>
            <person name="Richard G.-F."/>
            <person name="Riechen J."/>
            <person name="Sacerdot C."/>
            <person name="Sarkar A."/>
            <person name="Savel G."/>
            <person name="Schacherer J."/>
            <person name="Sherman D."/>
            <person name="Straub M.-L."/>
            <person name="Stein N."/>
            <person name="Thierry A."/>
            <person name="Trautwein-Schult A."/>
            <person name="Westhof E."/>
            <person name="Worch S."/>
            <person name="Dujon B."/>
            <person name="Souciet J.-L."/>
            <person name="Wincker P."/>
            <person name="Scholz U."/>
            <person name="Neuveglise N."/>
        </authorList>
    </citation>
    <scope>NUCLEOTIDE SEQUENCE</scope>
    <source>
        <strain evidence="14">LS3</strain>
    </source>
</reference>
<dbReference type="InterPro" id="IPR046884">
    <property type="entry name" value="MnmA-like_central"/>
</dbReference>
<dbReference type="EMBL" id="HG937693">
    <property type="protein sequence ID" value="CDP34709.1"/>
    <property type="molecule type" value="Genomic_DNA"/>
</dbReference>
<keyword evidence="6" id="KW-0819">tRNA processing</keyword>
<proteinExistence type="inferred from homology"/>
<dbReference type="EC" id="2.8.1.14" evidence="3"/>
<reference evidence="14" key="1">
    <citation type="submission" date="2014-02" db="EMBL/GenBank/DDBJ databases">
        <authorList>
            <person name="Genoscope - CEA"/>
        </authorList>
    </citation>
    <scope>NUCLEOTIDE SEQUENCE</scope>
    <source>
        <strain evidence="14">LS3</strain>
    </source>
</reference>
<dbReference type="Pfam" id="PF20258">
    <property type="entry name" value="tRNA_Me_trans_C"/>
    <property type="match status" value="1"/>
</dbReference>
<evidence type="ECO:0000256" key="4">
    <source>
        <dbReference type="ARBA" id="ARBA00022555"/>
    </source>
</evidence>
<evidence type="ECO:0000259" key="12">
    <source>
        <dbReference type="Pfam" id="PF20258"/>
    </source>
</evidence>
<dbReference type="Pfam" id="PF20259">
    <property type="entry name" value="tRNA_Me_trans_M"/>
    <property type="match status" value="1"/>
</dbReference>
<dbReference type="Gene3D" id="3.40.50.620">
    <property type="entry name" value="HUPs"/>
    <property type="match status" value="1"/>
</dbReference>
<dbReference type="Pfam" id="PF03054">
    <property type="entry name" value="tRNA_Me_trans"/>
    <property type="match status" value="1"/>
</dbReference>
<evidence type="ECO:0000256" key="10">
    <source>
        <dbReference type="ARBA" id="ARBA00023157"/>
    </source>
</evidence>
<dbReference type="InterPro" id="IPR023382">
    <property type="entry name" value="MnmA-like_central_sf"/>
</dbReference>
<evidence type="ECO:0000256" key="11">
    <source>
        <dbReference type="ARBA" id="ARBA00049564"/>
    </source>
</evidence>
<dbReference type="AlphaFoldDB" id="A0A060T1T4"/>
<dbReference type="CDD" id="cd01998">
    <property type="entry name" value="MnmA_TRMU-like"/>
    <property type="match status" value="1"/>
</dbReference>
<keyword evidence="7" id="KW-0547">Nucleotide-binding</keyword>
<keyword evidence="4" id="KW-0820">tRNA-binding</keyword>
<evidence type="ECO:0000256" key="6">
    <source>
        <dbReference type="ARBA" id="ARBA00022694"/>
    </source>
</evidence>